<gene>
    <name evidence="2" type="ORF">LTR62_000080</name>
</gene>
<protein>
    <recommendedName>
        <fullName evidence="4">Las1-domain-containing protein</fullName>
    </recommendedName>
</protein>
<reference evidence="2" key="1">
    <citation type="submission" date="2023-08" db="EMBL/GenBank/DDBJ databases">
        <title>Black Yeasts Isolated from many extreme environments.</title>
        <authorList>
            <person name="Coleine C."/>
            <person name="Stajich J.E."/>
            <person name="Selbmann L."/>
        </authorList>
    </citation>
    <scope>NUCLEOTIDE SEQUENCE</scope>
    <source>
        <strain evidence="2">CCFEE 5401</strain>
    </source>
</reference>
<dbReference type="EMBL" id="JAVRRL010000001">
    <property type="protein sequence ID" value="KAK5118871.1"/>
    <property type="molecule type" value="Genomic_DNA"/>
</dbReference>
<evidence type="ECO:0000313" key="3">
    <source>
        <dbReference type="Proteomes" id="UP001310890"/>
    </source>
</evidence>
<organism evidence="2 3">
    <name type="scientific">Meristemomyces frigidus</name>
    <dbReference type="NCBI Taxonomy" id="1508187"/>
    <lineage>
        <taxon>Eukaryota</taxon>
        <taxon>Fungi</taxon>
        <taxon>Dikarya</taxon>
        <taxon>Ascomycota</taxon>
        <taxon>Pezizomycotina</taxon>
        <taxon>Dothideomycetes</taxon>
        <taxon>Dothideomycetidae</taxon>
        <taxon>Mycosphaerellales</taxon>
        <taxon>Teratosphaeriaceae</taxon>
        <taxon>Meristemomyces</taxon>
    </lineage>
</organism>
<evidence type="ECO:0000313" key="2">
    <source>
        <dbReference type="EMBL" id="KAK5118871.1"/>
    </source>
</evidence>
<dbReference type="GO" id="GO:0030687">
    <property type="term" value="C:preribosome, large subunit precursor"/>
    <property type="evidence" value="ECO:0007669"/>
    <property type="project" value="TreeGrafter"/>
</dbReference>
<dbReference type="GO" id="GO:0004519">
    <property type="term" value="F:endonuclease activity"/>
    <property type="evidence" value="ECO:0007669"/>
    <property type="project" value="InterPro"/>
</dbReference>
<dbReference type="PANTHER" id="PTHR15002:SF0">
    <property type="entry name" value="RIBOSOMAL BIOGENESIS PROTEIN LAS1L"/>
    <property type="match status" value="1"/>
</dbReference>
<evidence type="ECO:0000256" key="1">
    <source>
        <dbReference type="SAM" id="MobiDB-lite"/>
    </source>
</evidence>
<comment type="caution">
    <text evidence="2">The sequence shown here is derived from an EMBL/GenBank/DDBJ whole genome shotgun (WGS) entry which is preliminary data.</text>
</comment>
<dbReference type="Proteomes" id="UP001310890">
    <property type="component" value="Unassembled WGS sequence"/>
</dbReference>
<proteinExistence type="predicted"/>
<dbReference type="GO" id="GO:0000460">
    <property type="term" value="P:maturation of 5.8S rRNA"/>
    <property type="evidence" value="ECO:0007669"/>
    <property type="project" value="TreeGrafter"/>
</dbReference>
<feature type="compositionally biased region" description="Polar residues" evidence="1">
    <location>
        <begin position="402"/>
        <end position="413"/>
    </location>
</feature>
<dbReference type="GO" id="GO:0000470">
    <property type="term" value="P:maturation of LSU-rRNA"/>
    <property type="evidence" value="ECO:0007669"/>
    <property type="project" value="TreeGrafter"/>
</dbReference>
<sequence>MARYTVTPWRHPSDLLTVRSQLYPSTPDDIDRTSQRHAVNRITAWKLRGNLPHAIDSTALLTDAQLHHHHQQTTPTDSNANSDFSLRAVYSAAFTRFVTGFCDIGRAREGRLGMEQSSMVAIARQIGMPLDFVALRHEATHEELPPLHRLVRATRQALGWLWEVYWCRLEDVGARKEDGGGVGLEEGMVEGRRMFKNFRAMRREAFRAGQHLSSKHLAEVAGVADECAQLDGHAQATAKALAAVLVGDELIMPSNRVLGQSIHGAFVMWDILLRELSNRLTAFPAALVDALLLGLVEKDSLNDSQQPASEAMYLWLDHLLAGIDNGTGVLPGDMVQPLHIQAIRTCCLHSGYWTQRLGKQLVDSDPGLQEDWHELFEASIVHTDVEMADDHDVAIPGAVADPSSSDALPQPLTNREHAASASVGWRRAAFSPSAPIGIVA</sequence>
<dbReference type="GO" id="GO:0090730">
    <property type="term" value="C:Las1 complex"/>
    <property type="evidence" value="ECO:0007669"/>
    <property type="project" value="InterPro"/>
</dbReference>
<dbReference type="AlphaFoldDB" id="A0AAN7YUL9"/>
<name>A0AAN7YUL9_9PEZI</name>
<accession>A0AAN7YUL9</accession>
<feature type="region of interest" description="Disordered" evidence="1">
    <location>
        <begin position="395"/>
        <end position="415"/>
    </location>
</feature>
<dbReference type="Pfam" id="PF04031">
    <property type="entry name" value="Las1"/>
    <property type="match status" value="1"/>
</dbReference>
<dbReference type="InterPro" id="IPR007174">
    <property type="entry name" value="Las1"/>
</dbReference>
<evidence type="ECO:0008006" key="4">
    <source>
        <dbReference type="Google" id="ProtNLM"/>
    </source>
</evidence>
<dbReference type="PANTHER" id="PTHR15002">
    <property type="entry name" value="RIBOSOMAL BIOGENESIS PROTEIN LAS1L"/>
    <property type="match status" value="1"/>
</dbReference>